<gene>
    <name evidence="1" type="ORF">P171DRAFT_415435</name>
</gene>
<dbReference type="InterPro" id="IPR002347">
    <property type="entry name" value="SDR_fam"/>
</dbReference>
<organism evidence="1 2">
    <name type="scientific">Karstenula rhodostoma CBS 690.94</name>
    <dbReference type="NCBI Taxonomy" id="1392251"/>
    <lineage>
        <taxon>Eukaryota</taxon>
        <taxon>Fungi</taxon>
        <taxon>Dikarya</taxon>
        <taxon>Ascomycota</taxon>
        <taxon>Pezizomycotina</taxon>
        <taxon>Dothideomycetes</taxon>
        <taxon>Pleosporomycetidae</taxon>
        <taxon>Pleosporales</taxon>
        <taxon>Massarineae</taxon>
        <taxon>Didymosphaeriaceae</taxon>
        <taxon>Karstenula</taxon>
    </lineage>
</organism>
<dbReference type="Gene3D" id="3.40.50.720">
    <property type="entry name" value="NAD(P)-binding Rossmann-like Domain"/>
    <property type="match status" value="1"/>
</dbReference>
<dbReference type="PRINTS" id="PR00081">
    <property type="entry name" value="GDHRDH"/>
</dbReference>
<dbReference type="OrthoDB" id="7289984at2759"/>
<evidence type="ECO:0000313" key="1">
    <source>
        <dbReference type="EMBL" id="KAF2443740.1"/>
    </source>
</evidence>
<dbReference type="EMBL" id="MU001502">
    <property type="protein sequence ID" value="KAF2443740.1"/>
    <property type="molecule type" value="Genomic_DNA"/>
</dbReference>
<dbReference type="PANTHER" id="PTHR45458">
    <property type="entry name" value="SHORT-CHAIN DEHYDROGENASE/REDUCTASE SDR"/>
    <property type="match status" value="1"/>
</dbReference>
<keyword evidence="2" id="KW-1185">Reference proteome</keyword>
<reference evidence="1" key="1">
    <citation type="journal article" date="2020" name="Stud. Mycol.">
        <title>101 Dothideomycetes genomes: a test case for predicting lifestyles and emergence of pathogens.</title>
        <authorList>
            <person name="Haridas S."/>
            <person name="Albert R."/>
            <person name="Binder M."/>
            <person name="Bloem J."/>
            <person name="Labutti K."/>
            <person name="Salamov A."/>
            <person name="Andreopoulos B."/>
            <person name="Baker S."/>
            <person name="Barry K."/>
            <person name="Bills G."/>
            <person name="Bluhm B."/>
            <person name="Cannon C."/>
            <person name="Castanera R."/>
            <person name="Culley D."/>
            <person name="Daum C."/>
            <person name="Ezra D."/>
            <person name="Gonzalez J."/>
            <person name="Henrissat B."/>
            <person name="Kuo A."/>
            <person name="Liang C."/>
            <person name="Lipzen A."/>
            <person name="Lutzoni F."/>
            <person name="Magnuson J."/>
            <person name="Mondo S."/>
            <person name="Nolan M."/>
            <person name="Ohm R."/>
            <person name="Pangilinan J."/>
            <person name="Park H.-J."/>
            <person name="Ramirez L."/>
            <person name="Alfaro M."/>
            <person name="Sun H."/>
            <person name="Tritt A."/>
            <person name="Yoshinaga Y."/>
            <person name="Zwiers L.-H."/>
            <person name="Turgeon B."/>
            <person name="Goodwin S."/>
            <person name="Spatafora J."/>
            <person name="Crous P."/>
            <person name="Grigoriev I."/>
        </authorList>
    </citation>
    <scope>NUCLEOTIDE SEQUENCE</scope>
    <source>
        <strain evidence="1">CBS 690.94</strain>
    </source>
</reference>
<accession>A0A9P4PEV3</accession>
<dbReference type="InterPro" id="IPR036291">
    <property type="entry name" value="NAD(P)-bd_dom_sf"/>
</dbReference>
<dbReference type="AlphaFoldDB" id="A0A9P4PEV3"/>
<dbReference type="SUPFAM" id="SSF51735">
    <property type="entry name" value="NAD(P)-binding Rossmann-fold domains"/>
    <property type="match status" value="1"/>
</dbReference>
<proteinExistence type="predicted"/>
<evidence type="ECO:0000313" key="2">
    <source>
        <dbReference type="Proteomes" id="UP000799764"/>
    </source>
</evidence>
<comment type="caution">
    <text evidence="1">The sequence shown here is derived from an EMBL/GenBank/DDBJ whole genome shotgun (WGS) entry which is preliminary data.</text>
</comment>
<sequence length="274" mass="29819">MPSYLITGVSRGIGYEFLRQYSSDTNNIVVGLVRNKATTDKKVSEDPDLKGRSNIHIFAADITDYAGLQKAALETAKITGGSLDYIIANAGLVAPFDQYDGIGDLGSQPEQLTKELRDLFEVNVIGNIHLFNLFLPLIQKGQVRKVIAITSGYSDIELTRNWDMTLAPLYSASKAALNMIIAKFSAQFKKDGILFLALAPGTVDVGNHDTATPEQLQKSTAVFGELVPKYAPDFKGPLTPEQSVSLMRTVIVNASIEKGNAGDFVSQFGNKQWL</sequence>
<dbReference type="Pfam" id="PF00106">
    <property type="entry name" value="adh_short"/>
    <property type="match status" value="1"/>
</dbReference>
<dbReference type="InterPro" id="IPR052184">
    <property type="entry name" value="SDR_enzymes"/>
</dbReference>
<protein>
    <submittedName>
        <fullName evidence="1">NAD(P)-binding protein</fullName>
    </submittedName>
</protein>
<dbReference type="PANTHER" id="PTHR45458:SF3">
    <property type="entry name" value="CHAIN DEHYDROGENASE (ATSC), PUTATIVE-RELATED"/>
    <property type="match status" value="1"/>
</dbReference>
<name>A0A9P4PEV3_9PLEO</name>
<dbReference type="Proteomes" id="UP000799764">
    <property type="component" value="Unassembled WGS sequence"/>
</dbReference>
<dbReference type="GO" id="GO:0016616">
    <property type="term" value="F:oxidoreductase activity, acting on the CH-OH group of donors, NAD or NADP as acceptor"/>
    <property type="evidence" value="ECO:0007669"/>
    <property type="project" value="TreeGrafter"/>
</dbReference>